<name>A0A8J3T8C7_9ACTN</name>
<feature type="transmembrane region" description="Helical" evidence="1">
    <location>
        <begin position="212"/>
        <end position="230"/>
    </location>
</feature>
<dbReference type="Proteomes" id="UP000599074">
    <property type="component" value="Unassembled WGS sequence"/>
</dbReference>
<keyword evidence="1" id="KW-0472">Membrane</keyword>
<evidence type="ECO:0000313" key="2">
    <source>
        <dbReference type="EMBL" id="GII20941.1"/>
    </source>
</evidence>
<feature type="transmembrane region" description="Helical" evidence="1">
    <location>
        <begin position="6"/>
        <end position="32"/>
    </location>
</feature>
<accession>A0A8J3T8C7</accession>
<dbReference type="RefSeq" id="WP_168112826.1">
    <property type="nucleotide sequence ID" value="NZ_BOON01000005.1"/>
</dbReference>
<comment type="caution">
    <text evidence="2">The sequence shown here is derived from an EMBL/GenBank/DDBJ whole genome shotgun (WGS) entry which is preliminary data.</text>
</comment>
<organism evidence="2 3">
    <name type="scientific">Planosporangium mesophilum</name>
    <dbReference type="NCBI Taxonomy" id="689768"/>
    <lineage>
        <taxon>Bacteria</taxon>
        <taxon>Bacillati</taxon>
        <taxon>Actinomycetota</taxon>
        <taxon>Actinomycetes</taxon>
        <taxon>Micromonosporales</taxon>
        <taxon>Micromonosporaceae</taxon>
        <taxon>Planosporangium</taxon>
    </lineage>
</organism>
<feature type="transmembrane region" description="Helical" evidence="1">
    <location>
        <begin position="168"/>
        <end position="192"/>
    </location>
</feature>
<keyword evidence="1" id="KW-0812">Transmembrane</keyword>
<feature type="transmembrane region" description="Helical" evidence="1">
    <location>
        <begin position="87"/>
        <end position="106"/>
    </location>
</feature>
<dbReference type="EMBL" id="BOON01000005">
    <property type="protein sequence ID" value="GII20941.1"/>
    <property type="molecule type" value="Genomic_DNA"/>
</dbReference>
<protein>
    <submittedName>
        <fullName evidence="2">Uncharacterized protein</fullName>
    </submittedName>
</protein>
<sequence length="231" mass="23346">MTGWQWLALAGLGAFHGLNPGMGWLFAVAIGLQERSLSDDSGSATSGAAPRPRAVAALLRALPPIAAGHAASVLVVAGLVGVFQSVLATRLVAIGGGAVLVGFGLWRALSQRHFRWAGMRLSAAQLVSWSFLMSSVHGAGLMLLPVLVAGPTPAGGHHHGAAAAGASLWTGLGATTVHTVAMVAVAGAVALVVYEVVGLRILRTAWVNLDRVWAYALVGAGVATIATAVTS</sequence>
<dbReference type="AlphaFoldDB" id="A0A8J3T8C7"/>
<proteinExistence type="predicted"/>
<keyword evidence="3" id="KW-1185">Reference proteome</keyword>
<keyword evidence="1" id="KW-1133">Transmembrane helix</keyword>
<reference evidence="2" key="1">
    <citation type="submission" date="2021-01" db="EMBL/GenBank/DDBJ databases">
        <title>Whole genome shotgun sequence of Planosporangium mesophilum NBRC 109066.</title>
        <authorList>
            <person name="Komaki H."/>
            <person name="Tamura T."/>
        </authorList>
    </citation>
    <scope>NUCLEOTIDE SEQUENCE</scope>
    <source>
        <strain evidence="2">NBRC 109066</strain>
    </source>
</reference>
<gene>
    <name evidence="2" type="ORF">Pme01_05380</name>
</gene>
<feature type="transmembrane region" description="Helical" evidence="1">
    <location>
        <begin position="126"/>
        <end position="148"/>
    </location>
</feature>
<evidence type="ECO:0000313" key="3">
    <source>
        <dbReference type="Proteomes" id="UP000599074"/>
    </source>
</evidence>
<evidence type="ECO:0000256" key="1">
    <source>
        <dbReference type="SAM" id="Phobius"/>
    </source>
</evidence>
<feature type="transmembrane region" description="Helical" evidence="1">
    <location>
        <begin position="61"/>
        <end position="81"/>
    </location>
</feature>